<protein>
    <submittedName>
        <fullName evidence="3">MerR family transcriptional regulator</fullName>
    </submittedName>
</protein>
<dbReference type="GO" id="GO:0003700">
    <property type="term" value="F:DNA-binding transcription factor activity"/>
    <property type="evidence" value="ECO:0007669"/>
    <property type="project" value="InterPro"/>
</dbReference>
<proteinExistence type="predicted"/>
<feature type="domain" description="HTH merR-type" evidence="2">
    <location>
        <begin position="2"/>
        <end position="71"/>
    </location>
</feature>
<reference evidence="3 4" key="1">
    <citation type="submission" date="2018-12" db="EMBL/GenBank/DDBJ databases">
        <title>The Genome Submission of two Enterobacter spp. strains.</title>
        <authorList>
            <person name="Wu W."/>
            <person name="Wei L."/>
            <person name="Feng Y."/>
            <person name="Zong Z."/>
        </authorList>
    </citation>
    <scope>NUCLEOTIDE SEQUENCE [LARGE SCALE GENOMIC DNA]</scope>
    <source>
        <strain evidence="3 4">WCHEHu045002</strain>
    </source>
</reference>
<dbReference type="SMART" id="SM00422">
    <property type="entry name" value="HTH_MERR"/>
    <property type="match status" value="1"/>
</dbReference>
<dbReference type="SUPFAM" id="SSF46955">
    <property type="entry name" value="Putative DNA-binding domain"/>
    <property type="match status" value="1"/>
</dbReference>
<dbReference type="EMBL" id="RWHU01000001">
    <property type="protein sequence ID" value="RSK70638.1"/>
    <property type="molecule type" value="Genomic_DNA"/>
</dbReference>
<keyword evidence="1" id="KW-0238">DNA-binding</keyword>
<evidence type="ECO:0000313" key="4">
    <source>
        <dbReference type="Proteomes" id="UP000276389"/>
    </source>
</evidence>
<dbReference type="Gene3D" id="1.10.1660.10">
    <property type="match status" value="1"/>
</dbReference>
<evidence type="ECO:0000259" key="2">
    <source>
        <dbReference type="PROSITE" id="PS50937"/>
    </source>
</evidence>
<dbReference type="GO" id="GO:0003677">
    <property type="term" value="F:DNA binding"/>
    <property type="evidence" value="ECO:0007669"/>
    <property type="project" value="UniProtKB-KW"/>
</dbReference>
<dbReference type="InterPro" id="IPR009061">
    <property type="entry name" value="DNA-bd_dom_put_sf"/>
</dbReference>
<dbReference type="InterPro" id="IPR000551">
    <property type="entry name" value="MerR-type_HTH_dom"/>
</dbReference>
<dbReference type="InterPro" id="IPR047057">
    <property type="entry name" value="MerR_fam"/>
</dbReference>
<gene>
    <name evidence="3" type="ORF">EJE24_02375</name>
</gene>
<dbReference type="Pfam" id="PF13411">
    <property type="entry name" value="MerR_1"/>
    <property type="match status" value="1"/>
</dbReference>
<name>A0A3R9NHX4_9ENTR</name>
<dbReference type="PRINTS" id="PR00040">
    <property type="entry name" value="HTHMERR"/>
</dbReference>
<comment type="caution">
    <text evidence="3">The sequence shown here is derived from an EMBL/GenBank/DDBJ whole genome shotgun (WGS) entry which is preliminary data.</text>
</comment>
<evidence type="ECO:0000256" key="1">
    <source>
        <dbReference type="ARBA" id="ARBA00023125"/>
    </source>
</evidence>
<dbReference type="Proteomes" id="UP000276389">
    <property type="component" value="Unassembled WGS sequence"/>
</dbReference>
<accession>A0A3R9NHX4</accession>
<dbReference type="PANTHER" id="PTHR30204">
    <property type="entry name" value="REDOX-CYCLING DRUG-SENSING TRANSCRIPTIONAL ACTIVATOR SOXR"/>
    <property type="match status" value="1"/>
</dbReference>
<dbReference type="RefSeq" id="WP_125913537.1">
    <property type="nucleotide sequence ID" value="NZ_RWHU01000001.1"/>
</dbReference>
<dbReference type="PANTHER" id="PTHR30204:SF90">
    <property type="entry name" value="HTH-TYPE TRANSCRIPTIONAL ACTIVATOR MTA"/>
    <property type="match status" value="1"/>
</dbReference>
<dbReference type="PROSITE" id="PS50937">
    <property type="entry name" value="HTH_MERR_2"/>
    <property type="match status" value="1"/>
</dbReference>
<dbReference type="PROSITE" id="PS00552">
    <property type="entry name" value="HTH_MERR_1"/>
    <property type="match status" value="1"/>
</dbReference>
<evidence type="ECO:0000313" key="3">
    <source>
        <dbReference type="EMBL" id="RSK70638.1"/>
    </source>
</evidence>
<sequence>MLIQVGELAKRAGITVRTLHHYEQTGLLLPSARSAAGYRLYNLADVQRLHMIQALAKAGLELAEIRDFLEQESLSLTELLDAQISLLDKQLRSIHTLRERLVELRTGLAVDEAPDLESWLQTLELMNMYDRWFSKEELQQLPFAVQKEALEAIWQALVTEAKTLLEQHIDVTDPRAMELATRWMVRLEQDTAGKPEFLARLNEMHSVEPQMREQTGITAEITDYITRAFAESKLIIWQDYLSSEEMAFTRAHYFDRMMEWPPLVAKLHQAQRDRLEPSSEAAQTLAENWLELFQSYAGTDPATQQKFRLAMQQEPHLMKGTWMTPAVLGWLQQAIAVMMQRRFSASGGSQIR</sequence>
<dbReference type="AlphaFoldDB" id="A0A3R9NHX4"/>
<organism evidence="3 4">
    <name type="scientific">Enterobacter huaxiensis</name>
    <dbReference type="NCBI Taxonomy" id="2494702"/>
    <lineage>
        <taxon>Bacteria</taxon>
        <taxon>Pseudomonadati</taxon>
        <taxon>Pseudomonadota</taxon>
        <taxon>Gammaproteobacteria</taxon>
        <taxon>Enterobacterales</taxon>
        <taxon>Enterobacteriaceae</taxon>
        <taxon>Enterobacter</taxon>
    </lineage>
</organism>